<reference evidence="2" key="1">
    <citation type="journal article" date="2019" name="Int. J. Syst. Evol. Microbiol.">
        <title>The Global Catalogue of Microorganisms (GCM) 10K type strain sequencing project: providing services to taxonomists for standard genome sequencing and annotation.</title>
        <authorList>
            <consortium name="The Broad Institute Genomics Platform"/>
            <consortium name="The Broad Institute Genome Sequencing Center for Infectious Disease"/>
            <person name="Wu L."/>
            <person name="Ma J."/>
        </authorList>
    </citation>
    <scope>NUCLEOTIDE SEQUENCE [LARGE SCALE GENOMIC DNA]</scope>
    <source>
        <strain evidence="2">KCTC 52094</strain>
    </source>
</reference>
<proteinExistence type="predicted"/>
<gene>
    <name evidence="1" type="ORF">ACFOD4_19350</name>
</gene>
<organism evidence="1 2">
    <name type="scientific">Teichococcus globiformis</name>
    <dbReference type="NCBI Taxonomy" id="2307229"/>
    <lineage>
        <taxon>Bacteria</taxon>
        <taxon>Pseudomonadati</taxon>
        <taxon>Pseudomonadota</taxon>
        <taxon>Alphaproteobacteria</taxon>
        <taxon>Acetobacterales</taxon>
        <taxon>Roseomonadaceae</taxon>
        <taxon>Roseomonas</taxon>
    </lineage>
</organism>
<dbReference type="EMBL" id="JBHRTN010000020">
    <property type="protein sequence ID" value="MFC3127230.1"/>
    <property type="molecule type" value="Genomic_DNA"/>
</dbReference>
<sequence length="138" mass="15034">MDVATALRTLLDQENDPESGLPHLHHVAWNAQALVEYDRRLKAGTLPASGEALTPAGGPMGVVQTVGFDRFPKQGSHLGKRVEVCFNYDTSRRLSGTIVRDDAEAPGETLIRLDDGRFVRSVECQYSVPQSANVDLST</sequence>
<evidence type="ECO:0000313" key="1">
    <source>
        <dbReference type="EMBL" id="MFC3127230.1"/>
    </source>
</evidence>
<protein>
    <submittedName>
        <fullName evidence="1">Uncharacterized protein</fullName>
    </submittedName>
</protein>
<keyword evidence="2" id="KW-1185">Reference proteome</keyword>
<dbReference type="RefSeq" id="WP_379599098.1">
    <property type="nucleotide sequence ID" value="NZ_JBHRTN010000020.1"/>
</dbReference>
<accession>A0ABV7G3Z7</accession>
<name>A0ABV7G3Z7_9PROT</name>
<dbReference type="Proteomes" id="UP001595593">
    <property type="component" value="Unassembled WGS sequence"/>
</dbReference>
<comment type="caution">
    <text evidence="1">The sequence shown here is derived from an EMBL/GenBank/DDBJ whole genome shotgun (WGS) entry which is preliminary data.</text>
</comment>
<evidence type="ECO:0000313" key="2">
    <source>
        <dbReference type="Proteomes" id="UP001595593"/>
    </source>
</evidence>